<dbReference type="OrthoDB" id="2187549at2759"/>
<evidence type="ECO:0008006" key="4">
    <source>
        <dbReference type="Google" id="ProtNLM"/>
    </source>
</evidence>
<accession>A0A0S4J2Y9</accession>
<comment type="similarity">
    <text evidence="1">Belongs to the TRM112 family.</text>
</comment>
<gene>
    <name evidence="2" type="ORF">BSAL_05650</name>
</gene>
<dbReference type="PANTHER" id="PTHR12773:SF0">
    <property type="entry name" value="MULTIFUNCTIONAL METHYLTRANSFERASE SUBUNIT TRM112-LIKE PROTEIN"/>
    <property type="match status" value="1"/>
</dbReference>
<sequence length="123" mass="13837">MRLLTHNLLCCVKCQHYPLDVRATDIAPAEAPFDADFVRRMLNRVTYAYLVDAFESLHSHPALQSVASLPPTLEEVDLSDESTQLRDIHFALNAFAVRNGALTCSKCETTFPINEFIPNMLVE</sequence>
<dbReference type="AlphaFoldDB" id="A0A0S4J2Y9"/>
<keyword evidence="3" id="KW-1185">Reference proteome</keyword>
<dbReference type="GO" id="GO:0030488">
    <property type="term" value="P:tRNA methylation"/>
    <property type="evidence" value="ECO:0007669"/>
    <property type="project" value="TreeGrafter"/>
</dbReference>
<dbReference type="InterPro" id="IPR005651">
    <property type="entry name" value="Trm112-like"/>
</dbReference>
<dbReference type="InterPro" id="IPR039127">
    <property type="entry name" value="Trm112"/>
</dbReference>
<evidence type="ECO:0000256" key="1">
    <source>
        <dbReference type="ARBA" id="ARBA00007980"/>
    </source>
</evidence>
<dbReference type="EMBL" id="CYKH01000903">
    <property type="protein sequence ID" value="CUG62097.1"/>
    <property type="molecule type" value="Genomic_DNA"/>
</dbReference>
<evidence type="ECO:0000313" key="3">
    <source>
        <dbReference type="Proteomes" id="UP000051952"/>
    </source>
</evidence>
<dbReference type="VEuPathDB" id="TriTrypDB:BSAL_05650"/>
<dbReference type="Gene3D" id="2.20.25.10">
    <property type="match status" value="1"/>
</dbReference>
<dbReference type="PANTHER" id="PTHR12773">
    <property type="entry name" value="UPF0315 PROTEIN-RELATED"/>
    <property type="match status" value="1"/>
</dbReference>
<organism evidence="2 3">
    <name type="scientific">Bodo saltans</name>
    <name type="common">Flagellated protozoan</name>
    <dbReference type="NCBI Taxonomy" id="75058"/>
    <lineage>
        <taxon>Eukaryota</taxon>
        <taxon>Discoba</taxon>
        <taxon>Euglenozoa</taxon>
        <taxon>Kinetoplastea</taxon>
        <taxon>Metakinetoplastina</taxon>
        <taxon>Eubodonida</taxon>
        <taxon>Bodonidae</taxon>
        <taxon>Bodo</taxon>
    </lineage>
</organism>
<evidence type="ECO:0000313" key="2">
    <source>
        <dbReference type="EMBL" id="CUG62097.1"/>
    </source>
</evidence>
<reference evidence="3" key="1">
    <citation type="submission" date="2015-09" db="EMBL/GenBank/DDBJ databases">
        <authorList>
            <consortium name="Pathogen Informatics"/>
        </authorList>
    </citation>
    <scope>NUCLEOTIDE SEQUENCE [LARGE SCALE GENOMIC DNA]</scope>
    <source>
        <strain evidence="3">Lake Konstanz</strain>
    </source>
</reference>
<dbReference type="GO" id="GO:0046982">
    <property type="term" value="F:protein heterodimerization activity"/>
    <property type="evidence" value="ECO:0007669"/>
    <property type="project" value="InterPro"/>
</dbReference>
<dbReference type="SUPFAM" id="SSF158997">
    <property type="entry name" value="Trm112p-like"/>
    <property type="match status" value="1"/>
</dbReference>
<dbReference type="GO" id="GO:0070476">
    <property type="term" value="P:rRNA (guanine-N7)-methylation"/>
    <property type="evidence" value="ECO:0007669"/>
    <property type="project" value="TreeGrafter"/>
</dbReference>
<proteinExistence type="inferred from homology"/>
<dbReference type="OMA" id="NMLTSKC"/>
<dbReference type="Pfam" id="PF03966">
    <property type="entry name" value="Trm112p"/>
    <property type="match status" value="1"/>
</dbReference>
<name>A0A0S4J2Y9_BODSA</name>
<protein>
    <recommendedName>
        <fullName evidence="4">Trm112p-like protein</fullName>
    </recommendedName>
</protein>
<dbReference type="Proteomes" id="UP000051952">
    <property type="component" value="Unassembled WGS sequence"/>
</dbReference>